<sequence length="259" mass="27447">MRFPATFTALASHVHNSPRAAAPEDDSDDAVQTAVPDSDIVDEEDNDDNEDEEDNNEDSSTSVFNTATLSVETILGIPTATETHSSLPSSTDAEHFSSNPSNASKAYYAWIAAPVFFVVLLGIIGSWEFFFFQRRKKHAKPTATTTPSAVHLLGGRPEMMLSRGSMRDTIGGSRSGDSAGGSTGSLPRGLGIIGPEGRGVPLELGSPGFASAHSLERPAPAVVRGSRVLDIRQPIQETREPETVRTSPSGQPSTRAAEA</sequence>
<feature type="compositionally biased region" description="Acidic residues" evidence="1">
    <location>
        <begin position="39"/>
        <end position="57"/>
    </location>
</feature>
<feature type="region of interest" description="Disordered" evidence="1">
    <location>
        <begin position="225"/>
        <end position="259"/>
    </location>
</feature>
<comment type="caution">
    <text evidence="3">The sequence shown here is derived from an EMBL/GenBank/DDBJ whole genome shotgun (WGS) entry which is preliminary data.</text>
</comment>
<evidence type="ECO:0000313" key="3">
    <source>
        <dbReference type="EMBL" id="PHH52422.1"/>
    </source>
</evidence>
<organism evidence="3 4">
    <name type="scientific">Ceratocystis fimbriata CBS 114723</name>
    <dbReference type="NCBI Taxonomy" id="1035309"/>
    <lineage>
        <taxon>Eukaryota</taxon>
        <taxon>Fungi</taxon>
        <taxon>Dikarya</taxon>
        <taxon>Ascomycota</taxon>
        <taxon>Pezizomycotina</taxon>
        <taxon>Sordariomycetes</taxon>
        <taxon>Hypocreomycetidae</taxon>
        <taxon>Microascales</taxon>
        <taxon>Ceratocystidaceae</taxon>
        <taxon>Ceratocystis</taxon>
    </lineage>
</organism>
<feature type="compositionally biased region" description="Polar residues" evidence="1">
    <location>
        <begin position="244"/>
        <end position="259"/>
    </location>
</feature>
<reference evidence="3 4" key="2">
    <citation type="journal article" date="2013" name="IMA Fungus">
        <title>IMA Genome-F 1: Ceratocystis fimbriata: Draft nuclear genome sequence for the plant pathogen, Ceratocystis fimbriata.</title>
        <authorList>
            <person name="Wilken P.M."/>
            <person name="Steenkamp E.T."/>
            <person name="Wingfield M.J."/>
            <person name="de Beer Z.W."/>
            <person name="Wingfield B.D."/>
        </authorList>
    </citation>
    <scope>NUCLEOTIDE SEQUENCE [LARGE SCALE GENOMIC DNA]</scope>
    <source>
        <strain evidence="3 4">CBS 114723</strain>
    </source>
</reference>
<dbReference type="Proteomes" id="UP000222788">
    <property type="component" value="Unassembled WGS sequence"/>
</dbReference>
<keyword evidence="2" id="KW-0812">Transmembrane</keyword>
<accession>A0A2C5X355</accession>
<keyword evidence="4" id="KW-1185">Reference proteome</keyword>
<name>A0A2C5X355_9PEZI</name>
<feature type="region of interest" description="Disordered" evidence="1">
    <location>
        <begin position="169"/>
        <end position="192"/>
    </location>
</feature>
<proteinExistence type="predicted"/>
<reference evidence="3 4" key="1">
    <citation type="journal article" date="2013" name="Fungal Biol.">
        <title>Analysis of microsatellite markers in the genome of the plant pathogen Ceratocystis fimbriata.</title>
        <authorList>
            <person name="Simpson M.C."/>
            <person name="Wilken P.M."/>
            <person name="Coetzee M.P."/>
            <person name="Wingfield M.J."/>
            <person name="Wingfield B.D."/>
        </authorList>
    </citation>
    <scope>NUCLEOTIDE SEQUENCE [LARGE SCALE GENOMIC DNA]</scope>
    <source>
        <strain evidence="3 4">CBS 114723</strain>
    </source>
</reference>
<evidence type="ECO:0000256" key="2">
    <source>
        <dbReference type="SAM" id="Phobius"/>
    </source>
</evidence>
<feature type="transmembrane region" description="Helical" evidence="2">
    <location>
        <begin position="107"/>
        <end position="130"/>
    </location>
</feature>
<keyword evidence="2" id="KW-0472">Membrane</keyword>
<evidence type="ECO:0000313" key="4">
    <source>
        <dbReference type="Proteomes" id="UP000222788"/>
    </source>
</evidence>
<gene>
    <name evidence="3" type="ORF">CFIMG_003534RA</name>
</gene>
<evidence type="ECO:0000256" key="1">
    <source>
        <dbReference type="SAM" id="MobiDB-lite"/>
    </source>
</evidence>
<protein>
    <submittedName>
        <fullName evidence="3">Uncharacterized protein</fullName>
    </submittedName>
</protein>
<keyword evidence="2" id="KW-1133">Transmembrane helix</keyword>
<dbReference type="AlphaFoldDB" id="A0A2C5X355"/>
<feature type="region of interest" description="Disordered" evidence="1">
    <location>
        <begin position="13"/>
        <end position="63"/>
    </location>
</feature>
<dbReference type="EMBL" id="APWK03000069">
    <property type="protein sequence ID" value="PHH52422.1"/>
    <property type="molecule type" value="Genomic_DNA"/>
</dbReference>